<evidence type="ECO:0000313" key="3">
    <source>
        <dbReference type="EMBL" id="MPM22051.1"/>
    </source>
</evidence>
<feature type="domain" description="Amidohydrolase-related" evidence="2">
    <location>
        <begin position="3"/>
        <end position="298"/>
    </location>
</feature>
<evidence type="ECO:0000256" key="1">
    <source>
        <dbReference type="ARBA" id="ARBA00023239"/>
    </source>
</evidence>
<protein>
    <recommendedName>
        <fullName evidence="2">Amidohydrolase-related domain-containing protein</fullName>
    </recommendedName>
</protein>
<dbReference type="GO" id="GO:0016831">
    <property type="term" value="F:carboxy-lyase activity"/>
    <property type="evidence" value="ECO:0007669"/>
    <property type="project" value="InterPro"/>
</dbReference>
<proteinExistence type="predicted"/>
<dbReference type="InterPro" id="IPR032466">
    <property type="entry name" value="Metal_Hydrolase"/>
</dbReference>
<dbReference type="InterPro" id="IPR006680">
    <property type="entry name" value="Amidohydro-rel"/>
</dbReference>
<evidence type="ECO:0000259" key="2">
    <source>
        <dbReference type="Pfam" id="PF04909"/>
    </source>
</evidence>
<gene>
    <name evidence="3" type="ORF">SDC9_68501</name>
</gene>
<name>A0A644Y2A1_9ZZZZ</name>
<reference evidence="3" key="1">
    <citation type="submission" date="2019-08" db="EMBL/GenBank/DDBJ databases">
        <authorList>
            <person name="Kucharzyk K."/>
            <person name="Murdoch R.W."/>
            <person name="Higgins S."/>
            <person name="Loffler F."/>
        </authorList>
    </citation>
    <scope>NUCLEOTIDE SEQUENCE</scope>
</reference>
<dbReference type="GO" id="GO:0016787">
    <property type="term" value="F:hydrolase activity"/>
    <property type="evidence" value="ECO:0007669"/>
    <property type="project" value="InterPro"/>
</dbReference>
<sequence>MMIDAHAHCFTQLCGFGADGELRSIGGGQARWATGEVIDLIPSHYGDTTFSAERFLSVMDNHHIEKAVLLQGGFLGFANDYLHQVGKIHPDRFAVAATFDPYCRNADKILDNLQDRLGFSLFKFEMSTGCGIMGSHPDFPLDGKLMMGFYERIAAKGGTLVFDLGSPGDGSHQIHAIKHIGRTFPAMNIVICHLASPRRHHKSQLEEALALLKTENIHFDLAALHHKVRPEAYPFPTAQAFITLAKNKVGCEHLMWGTDAPSTLVQYSYQQLIDYQRALFTEEEQKLVFFSNAQRIYFKG</sequence>
<dbReference type="PANTHER" id="PTHR21240">
    <property type="entry name" value="2-AMINO-3-CARBOXYLMUCONATE-6-SEMIALDEHYDE DECARBOXYLASE"/>
    <property type="match status" value="1"/>
</dbReference>
<dbReference type="InterPro" id="IPR032465">
    <property type="entry name" value="ACMSD"/>
</dbReference>
<dbReference type="PANTHER" id="PTHR21240:SF19">
    <property type="entry name" value="CATALYTIC_ HYDROLASE"/>
    <property type="match status" value="1"/>
</dbReference>
<comment type="caution">
    <text evidence="3">The sequence shown here is derived from an EMBL/GenBank/DDBJ whole genome shotgun (WGS) entry which is preliminary data.</text>
</comment>
<organism evidence="3">
    <name type="scientific">bioreactor metagenome</name>
    <dbReference type="NCBI Taxonomy" id="1076179"/>
    <lineage>
        <taxon>unclassified sequences</taxon>
        <taxon>metagenomes</taxon>
        <taxon>ecological metagenomes</taxon>
    </lineage>
</organism>
<accession>A0A644Y2A1</accession>
<dbReference type="AlphaFoldDB" id="A0A644Y2A1"/>
<dbReference type="SUPFAM" id="SSF51556">
    <property type="entry name" value="Metallo-dependent hydrolases"/>
    <property type="match status" value="1"/>
</dbReference>
<dbReference type="EMBL" id="VSSQ01003724">
    <property type="protein sequence ID" value="MPM22051.1"/>
    <property type="molecule type" value="Genomic_DNA"/>
</dbReference>
<dbReference type="Pfam" id="PF04909">
    <property type="entry name" value="Amidohydro_2"/>
    <property type="match status" value="1"/>
</dbReference>
<dbReference type="Gene3D" id="3.20.20.140">
    <property type="entry name" value="Metal-dependent hydrolases"/>
    <property type="match status" value="1"/>
</dbReference>
<keyword evidence="1" id="KW-0456">Lyase</keyword>